<reference evidence="13" key="2">
    <citation type="submission" date="2021-04" db="EMBL/GenBank/DDBJ databases">
        <authorList>
            <person name="Gilroy R."/>
        </authorList>
    </citation>
    <scope>NUCLEOTIDE SEQUENCE</scope>
    <source>
        <strain evidence="13">G3-2149</strain>
    </source>
</reference>
<dbReference type="PANTHER" id="PTHR12358">
    <property type="entry name" value="SPHINGOSINE KINASE"/>
    <property type="match status" value="1"/>
</dbReference>
<evidence type="ECO:0000259" key="12">
    <source>
        <dbReference type="PROSITE" id="PS50146"/>
    </source>
</evidence>
<dbReference type="Gene3D" id="2.60.200.40">
    <property type="match status" value="1"/>
</dbReference>
<evidence type="ECO:0000313" key="14">
    <source>
        <dbReference type="Proteomes" id="UP000823865"/>
    </source>
</evidence>
<dbReference type="Gene3D" id="3.40.50.10330">
    <property type="entry name" value="Probable inorganic polyphosphate/atp-NAD kinase, domain 1"/>
    <property type="match status" value="1"/>
</dbReference>
<dbReference type="AlphaFoldDB" id="A0A9E2P1X7"/>
<accession>A0A9E2P1X7</accession>
<dbReference type="PANTHER" id="PTHR12358:SF106">
    <property type="entry name" value="LIPID KINASE YEGS"/>
    <property type="match status" value="1"/>
</dbReference>
<organism evidence="13 14">
    <name type="scientific">Candidatus Paraprevotella stercoravium</name>
    <dbReference type="NCBI Taxonomy" id="2838725"/>
    <lineage>
        <taxon>Bacteria</taxon>
        <taxon>Pseudomonadati</taxon>
        <taxon>Bacteroidota</taxon>
        <taxon>Bacteroidia</taxon>
        <taxon>Bacteroidales</taxon>
        <taxon>Prevotellaceae</taxon>
        <taxon>Paraprevotella</taxon>
    </lineage>
</organism>
<evidence type="ECO:0000256" key="6">
    <source>
        <dbReference type="ARBA" id="ARBA00022777"/>
    </source>
</evidence>
<comment type="cofactor">
    <cofactor evidence="1">
        <name>Mg(2+)</name>
        <dbReference type="ChEBI" id="CHEBI:18420"/>
    </cofactor>
</comment>
<keyword evidence="3" id="KW-0808">Transferase</keyword>
<feature type="domain" description="DAGKc" evidence="12">
    <location>
        <begin position="2"/>
        <end position="132"/>
    </location>
</feature>
<evidence type="ECO:0000256" key="7">
    <source>
        <dbReference type="ARBA" id="ARBA00022840"/>
    </source>
</evidence>
<keyword evidence="2" id="KW-0444">Lipid biosynthesis</keyword>
<dbReference type="InterPro" id="IPR045540">
    <property type="entry name" value="YegS/DAGK_C"/>
</dbReference>
<keyword evidence="7" id="KW-0067">ATP-binding</keyword>
<evidence type="ECO:0000256" key="5">
    <source>
        <dbReference type="ARBA" id="ARBA00022741"/>
    </source>
</evidence>
<evidence type="ECO:0000256" key="2">
    <source>
        <dbReference type="ARBA" id="ARBA00022516"/>
    </source>
</evidence>
<evidence type="ECO:0000256" key="9">
    <source>
        <dbReference type="ARBA" id="ARBA00023098"/>
    </source>
</evidence>
<reference evidence="13" key="1">
    <citation type="journal article" date="2021" name="PeerJ">
        <title>Extensive microbial diversity within the chicken gut microbiome revealed by metagenomics and culture.</title>
        <authorList>
            <person name="Gilroy R."/>
            <person name="Ravi A."/>
            <person name="Getino M."/>
            <person name="Pursley I."/>
            <person name="Horton D.L."/>
            <person name="Alikhan N.F."/>
            <person name="Baker D."/>
            <person name="Gharbi K."/>
            <person name="Hall N."/>
            <person name="Watson M."/>
            <person name="Adriaenssens E.M."/>
            <person name="Foster-Nyarko E."/>
            <person name="Jarju S."/>
            <person name="Secka A."/>
            <person name="Antonio M."/>
            <person name="Oren A."/>
            <person name="Chaudhuri R.R."/>
            <person name="La Ragione R."/>
            <person name="Hildebrand F."/>
            <person name="Pallen M.J."/>
        </authorList>
    </citation>
    <scope>NUCLEOTIDE SEQUENCE</scope>
    <source>
        <strain evidence="13">G3-2149</strain>
    </source>
</reference>
<gene>
    <name evidence="13" type="ORF">H9789_10530</name>
</gene>
<dbReference type="GO" id="GO:0005886">
    <property type="term" value="C:plasma membrane"/>
    <property type="evidence" value="ECO:0007669"/>
    <property type="project" value="TreeGrafter"/>
</dbReference>
<keyword evidence="9" id="KW-0443">Lipid metabolism</keyword>
<dbReference type="SMART" id="SM00046">
    <property type="entry name" value="DAGKc"/>
    <property type="match status" value="1"/>
</dbReference>
<dbReference type="NCBIfam" id="TIGR00147">
    <property type="entry name" value="YegS/Rv2252/BmrU family lipid kinase"/>
    <property type="match status" value="1"/>
</dbReference>
<evidence type="ECO:0000313" key="13">
    <source>
        <dbReference type="EMBL" id="MBU3854227.1"/>
    </source>
</evidence>
<dbReference type="InterPro" id="IPR050187">
    <property type="entry name" value="Lipid_Phosphate_FormReg"/>
</dbReference>
<evidence type="ECO:0000256" key="1">
    <source>
        <dbReference type="ARBA" id="ARBA00001946"/>
    </source>
</evidence>
<sequence>MSGKKKIYFIINPISGTQKKDLIIKDINRYLDNSRFDYEVKYTQYAGHAAAIAREAANAGLDIVVAIGGDGTVNEVARSLVHHTTALGIIPCGSGNGLARHLQIPIDPVGAIQVLNECVIQELDYGKINNIPFFCTCGIGFDAFVSSKFAEAGKRGFLTYIENTLREGLAYKPETYTITIDGNDQLIYKAFLIACANASQYGNNAYIAPNASMSDGLMDVTIMEPISVLEAPQIAIQLFNRTINHNSKIKTFRCKKVNIERKNPGVIHFDGDPVMSGKNIEVELVEKGLNVVVNSHGSPQPPLLRIFSDFYEDFNQFRDELFEKHKRILRSQQEHVRNSLKRFNK</sequence>
<evidence type="ECO:0000256" key="11">
    <source>
        <dbReference type="ARBA" id="ARBA00023264"/>
    </source>
</evidence>
<proteinExistence type="predicted"/>
<dbReference type="Pfam" id="PF00781">
    <property type="entry name" value="DAGK_cat"/>
    <property type="match status" value="1"/>
</dbReference>
<keyword evidence="4" id="KW-0479">Metal-binding</keyword>
<name>A0A9E2P1X7_9BACT</name>
<keyword evidence="8" id="KW-0460">Magnesium</keyword>
<dbReference type="InterPro" id="IPR017438">
    <property type="entry name" value="ATP-NAD_kinase_N"/>
</dbReference>
<protein>
    <submittedName>
        <fullName evidence="13">YegS/Rv2252/BmrU family lipid kinase</fullName>
    </submittedName>
</protein>
<dbReference type="InterPro" id="IPR005218">
    <property type="entry name" value="Diacylglycerol/lipid_kinase"/>
</dbReference>
<keyword evidence="6 13" id="KW-0418">Kinase</keyword>
<dbReference type="PROSITE" id="PS50146">
    <property type="entry name" value="DAGK"/>
    <property type="match status" value="1"/>
</dbReference>
<dbReference type="GO" id="GO:0016301">
    <property type="term" value="F:kinase activity"/>
    <property type="evidence" value="ECO:0007669"/>
    <property type="project" value="UniProtKB-KW"/>
</dbReference>
<dbReference type="Proteomes" id="UP000823865">
    <property type="component" value="Unassembled WGS sequence"/>
</dbReference>
<dbReference type="InterPro" id="IPR001206">
    <property type="entry name" value="Diacylglycerol_kinase_cat_dom"/>
</dbReference>
<keyword evidence="10" id="KW-0594">Phospholipid biosynthesis</keyword>
<keyword evidence="11" id="KW-1208">Phospholipid metabolism</keyword>
<dbReference type="Pfam" id="PF19279">
    <property type="entry name" value="YegS_C"/>
    <property type="match status" value="1"/>
</dbReference>
<dbReference type="GO" id="GO:0008654">
    <property type="term" value="P:phospholipid biosynthetic process"/>
    <property type="evidence" value="ECO:0007669"/>
    <property type="project" value="UniProtKB-KW"/>
</dbReference>
<dbReference type="InterPro" id="IPR016064">
    <property type="entry name" value="NAD/diacylglycerol_kinase_sf"/>
</dbReference>
<dbReference type="SUPFAM" id="SSF111331">
    <property type="entry name" value="NAD kinase/diacylglycerol kinase-like"/>
    <property type="match status" value="1"/>
</dbReference>
<evidence type="ECO:0000256" key="3">
    <source>
        <dbReference type="ARBA" id="ARBA00022679"/>
    </source>
</evidence>
<evidence type="ECO:0000256" key="4">
    <source>
        <dbReference type="ARBA" id="ARBA00022723"/>
    </source>
</evidence>
<dbReference type="GO" id="GO:0046872">
    <property type="term" value="F:metal ion binding"/>
    <property type="evidence" value="ECO:0007669"/>
    <property type="project" value="UniProtKB-KW"/>
</dbReference>
<dbReference type="GO" id="GO:0005524">
    <property type="term" value="F:ATP binding"/>
    <property type="evidence" value="ECO:0007669"/>
    <property type="project" value="UniProtKB-KW"/>
</dbReference>
<evidence type="ECO:0000256" key="8">
    <source>
        <dbReference type="ARBA" id="ARBA00022842"/>
    </source>
</evidence>
<keyword evidence="5" id="KW-0547">Nucleotide-binding</keyword>
<comment type="caution">
    <text evidence="13">The sequence shown here is derived from an EMBL/GenBank/DDBJ whole genome shotgun (WGS) entry which is preliminary data.</text>
</comment>
<evidence type="ECO:0000256" key="10">
    <source>
        <dbReference type="ARBA" id="ARBA00023209"/>
    </source>
</evidence>
<dbReference type="EMBL" id="JAHLFU010000217">
    <property type="protein sequence ID" value="MBU3854227.1"/>
    <property type="molecule type" value="Genomic_DNA"/>
</dbReference>